<feature type="region of interest" description="Disordered" evidence="1">
    <location>
        <begin position="41"/>
        <end position="96"/>
    </location>
</feature>
<dbReference type="AlphaFoldDB" id="A0A1L3MGX4"/>
<keyword evidence="4" id="KW-1185">Reference proteome</keyword>
<organism evidence="2 4">
    <name type="scientific">Janibacter indicus</name>
    <dbReference type="NCBI Taxonomy" id="857417"/>
    <lineage>
        <taxon>Bacteria</taxon>
        <taxon>Bacillati</taxon>
        <taxon>Actinomycetota</taxon>
        <taxon>Actinomycetes</taxon>
        <taxon>Micrococcales</taxon>
        <taxon>Intrasporangiaceae</taxon>
        <taxon>Janibacter</taxon>
    </lineage>
</organism>
<dbReference type="EMBL" id="CP062789">
    <property type="protein sequence ID" value="QOK21605.1"/>
    <property type="molecule type" value="Genomic_DNA"/>
</dbReference>
<evidence type="ECO:0000313" key="2">
    <source>
        <dbReference type="EMBL" id="APH01683.1"/>
    </source>
</evidence>
<evidence type="ECO:0000256" key="1">
    <source>
        <dbReference type="SAM" id="MobiDB-lite"/>
    </source>
</evidence>
<gene>
    <name evidence="2" type="ORF">ASJ30_09205</name>
    <name evidence="3" type="ORF">IGS73_10600</name>
</gene>
<dbReference type="Proteomes" id="UP000593998">
    <property type="component" value="Chromosome"/>
</dbReference>
<dbReference type="KEGG" id="jte:ASJ30_09205"/>
<sequence length="96" mass="9294">MTPLPRPLRRARTITAAALGAGALAAGSIGLGLAQTLDPTVSAATTSSTGPGTTDVDTGSSTTEGSTDTGTSDGFGTVQQVGPGRQMGVDSTTRAS</sequence>
<reference evidence="3 5" key="2">
    <citation type="submission" date="2020-10" db="EMBL/GenBank/DDBJ databases">
        <title>Janibacter indicus TT2 genome sequence.</title>
        <authorList>
            <person name="Lee K."/>
            <person name="Ganzorig M."/>
        </authorList>
    </citation>
    <scope>NUCLEOTIDE SEQUENCE [LARGE SCALE GENOMIC DNA]</scope>
    <source>
        <strain evidence="3 5">TT2</strain>
    </source>
</reference>
<accession>A0A1L3MGX4</accession>
<dbReference type="RefSeq" id="WP_072624843.1">
    <property type="nucleotide sequence ID" value="NZ_CP013290.1"/>
</dbReference>
<proteinExistence type="predicted"/>
<dbReference type="EMBL" id="CP013290">
    <property type="protein sequence ID" value="APH01683.1"/>
    <property type="molecule type" value="Genomic_DNA"/>
</dbReference>
<name>A0A1L3MGX4_9MICO</name>
<evidence type="ECO:0000313" key="4">
    <source>
        <dbReference type="Proteomes" id="UP000182938"/>
    </source>
</evidence>
<dbReference type="Proteomes" id="UP000182938">
    <property type="component" value="Chromosome"/>
</dbReference>
<reference evidence="2 4" key="1">
    <citation type="submission" date="2015-11" db="EMBL/GenBank/DDBJ databases">
        <authorList>
            <person name="Zhang Y."/>
            <person name="Guo Z."/>
        </authorList>
    </citation>
    <scope>NUCLEOTIDE SEQUENCE [LARGE SCALE GENOMIC DNA]</scope>
    <source>
        <strain evidence="2 4">YFY001</strain>
    </source>
</reference>
<feature type="compositionally biased region" description="Low complexity" evidence="1">
    <location>
        <begin position="41"/>
        <end position="77"/>
    </location>
</feature>
<evidence type="ECO:0000313" key="3">
    <source>
        <dbReference type="EMBL" id="QOK21605.1"/>
    </source>
</evidence>
<protein>
    <submittedName>
        <fullName evidence="2">Uncharacterized protein</fullName>
    </submittedName>
</protein>
<evidence type="ECO:0000313" key="5">
    <source>
        <dbReference type="Proteomes" id="UP000593998"/>
    </source>
</evidence>